<keyword evidence="3" id="KW-1185">Reference proteome</keyword>
<dbReference type="InParanoid" id="A0A482XJB5"/>
<organism evidence="2 3">
    <name type="scientific">Laodelphax striatellus</name>
    <name type="common">Small brown planthopper</name>
    <name type="synonym">Delphax striatella</name>
    <dbReference type="NCBI Taxonomy" id="195883"/>
    <lineage>
        <taxon>Eukaryota</taxon>
        <taxon>Metazoa</taxon>
        <taxon>Ecdysozoa</taxon>
        <taxon>Arthropoda</taxon>
        <taxon>Hexapoda</taxon>
        <taxon>Insecta</taxon>
        <taxon>Pterygota</taxon>
        <taxon>Neoptera</taxon>
        <taxon>Paraneoptera</taxon>
        <taxon>Hemiptera</taxon>
        <taxon>Auchenorrhyncha</taxon>
        <taxon>Fulgoroidea</taxon>
        <taxon>Delphacidae</taxon>
        <taxon>Criomorphinae</taxon>
        <taxon>Laodelphax</taxon>
    </lineage>
</organism>
<comment type="caution">
    <text evidence="2">The sequence shown here is derived from an EMBL/GenBank/DDBJ whole genome shotgun (WGS) entry which is preliminary data.</text>
</comment>
<evidence type="ECO:0000313" key="3">
    <source>
        <dbReference type="Proteomes" id="UP000291343"/>
    </source>
</evidence>
<dbReference type="OrthoDB" id="267397at2759"/>
<feature type="compositionally biased region" description="Polar residues" evidence="1">
    <location>
        <begin position="19"/>
        <end position="32"/>
    </location>
</feature>
<evidence type="ECO:0000256" key="1">
    <source>
        <dbReference type="SAM" id="MobiDB-lite"/>
    </source>
</evidence>
<gene>
    <name evidence="2" type="ORF">LSTR_LSTR016440</name>
</gene>
<accession>A0A482XJB5</accession>
<proteinExistence type="predicted"/>
<feature type="region of interest" description="Disordered" evidence="1">
    <location>
        <begin position="1"/>
        <end position="32"/>
    </location>
</feature>
<feature type="compositionally biased region" description="Basic and acidic residues" evidence="1">
    <location>
        <begin position="1"/>
        <end position="16"/>
    </location>
</feature>
<dbReference type="EMBL" id="QKKF02008565">
    <property type="protein sequence ID" value="RZF45610.1"/>
    <property type="molecule type" value="Genomic_DNA"/>
</dbReference>
<protein>
    <submittedName>
        <fullName evidence="2">Uncharacterized protein</fullName>
    </submittedName>
</protein>
<reference evidence="2 3" key="1">
    <citation type="journal article" date="2017" name="Gigascience">
        <title>Genome sequence of the small brown planthopper, Laodelphax striatellus.</title>
        <authorList>
            <person name="Zhu J."/>
            <person name="Jiang F."/>
            <person name="Wang X."/>
            <person name="Yang P."/>
            <person name="Bao Y."/>
            <person name="Zhao W."/>
            <person name="Wang W."/>
            <person name="Lu H."/>
            <person name="Wang Q."/>
            <person name="Cui N."/>
            <person name="Li J."/>
            <person name="Chen X."/>
            <person name="Luo L."/>
            <person name="Yu J."/>
            <person name="Kang L."/>
            <person name="Cui F."/>
        </authorList>
    </citation>
    <scope>NUCLEOTIDE SEQUENCE [LARGE SCALE GENOMIC DNA]</scope>
    <source>
        <strain evidence="2">Lst14</strain>
    </source>
</reference>
<name>A0A482XJB5_LAOST</name>
<dbReference type="SMR" id="A0A482XJB5"/>
<sequence length="69" mass="7805">MECQDAGEKENGDVECSRLISSTPDSQKSTQTTSELVDLTIIYNKIKFEIKFCLDENVGQLKKHLQNVI</sequence>
<dbReference type="Proteomes" id="UP000291343">
    <property type="component" value="Unassembled WGS sequence"/>
</dbReference>
<dbReference type="AlphaFoldDB" id="A0A482XJB5"/>
<evidence type="ECO:0000313" key="2">
    <source>
        <dbReference type="EMBL" id="RZF45610.1"/>
    </source>
</evidence>
<feature type="non-terminal residue" evidence="2">
    <location>
        <position position="69"/>
    </location>
</feature>